<accession>A0A671QRF3</accession>
<dbReference type="Gene3D" id="2.60.40.10">
    <property type="entry name" value="Immunoglobulins"/>
    <property type="match status" value="1"/>
</dbReference>
<keyword evidence="2" id="KW-1185">Reference proteome</keyword>
<evidence type="ECO:0008006" key="3">
    <source>
        <dbReference type="Google" id="ProtNLM"/>
    </source>
</evidence>
<reference evidence="1" key="2">
    <citation type="submission" date="2025-09" db="UniProtKB">
        <authorList>
            <consortium name="Ensembl"/>
        </authorList>
    </citation>
    <scope>IDENTIFICATION</scope>
</reference>
<reference evidence="1" key="1">
    <citation type="submission" date="2025-08" db="UniProtKB">
        <authorList>
            <consortium name="Ensembl"/>
        </authorList>
    </citation>
    <scope>IDENTIFICATION</scope>
</reference>
<evidence type="ECO:0000313" key="2">
    <source>
        <dbReference type="Proteomes" id="UP000472260"/>
    </source>
</evidence>
<evidence type="ECO:0000313" key="1">
    <source>
        <dbReference type="Ensembl" id="ENSSANP00000073159.1"/>
    </source>
</evidence>
<sequence length="170" mass="19646">FFFFRTFFKDLQCCLDTNSVIFVKRASLTFIKMVKRGTTVSLLCSNILKDPSYIAWFKLTNDSLPLCIVTQHVGEKPADSIYFNGFKKNHVEMSVNKTLSSLKIVNFSFELLVTFIYSHSTSIVCLQFLYCQEEDADFNYSALSLDKKKSRRPVRRLKEVESNVVYAATR</sequence>
<protein>
    <recommendedName>
        <fullName evidence="3">Immunoglobulin V-set domain-containing protein</fullName>
    </recommendedName>
</protein>
<dbReference type="InterPro" id="IPR036179">
    <property type="entry name" value="Ig-like_dom_sf"/>
</dbReference>
<dbReference type="Ensembl" id="ENSSANT00000077783.1">
    <property type="protein sequence ID" value="ENSSANP00000073159.1"/>
    <property type="gene ID" value="ENSSANG00000036490.1"/>
</dbReference>
<dbReference type="InterPro" id="IPR013783">
    <property type="entry name" value="Ig-like_fold"/>
</dbReference>
<dbReference type="Proteomes" id="UP000472260">
    <property type="component" value="Unassembled WGS sequence"/>
</dbReference>
<organism evidence="1 2">
    <name type="scientific">Sinocyclocheilus anshuiensis</name>
    <dbReference type="NCBI Taxonomy" id="1608454"/>
    <lineage>
        <taxon>Eukaryota</taxon>
        <taxon>Metazoa</taxon>
        <taxon>Chordata</taxon>
        <taxon>Craniata</taxon>
        <taxon>Vertebrata</taxon>
        <taxon>Euteleostomi</taxon>
        <taxon>Actinopterygii</taxon>
        <taxon>Neopterygii</taxon>
        <taxon>Teleostei</taxon>
        <taxon>Ostariophysi</taxon>
        <taxon>Cypriniformes</taxon>
        <taxon>Cyprinidae</taxon>
        <taxon>Cyprininae</taxon>
        <taxon>Sinocyclocheilus</taxon>
    </lineage>
</organism>
<dbReference type="AlphaFoldDB" id="A0A671QRF3"/>
<name>A0A671QRF3_9TELE</name>
<dbReference type="SUPFAM" id="SSF48726">
    <property type="entry name" value="Immunoglobulin"/>
    <property type="match status" value="1"/>
</dbReference>
<proteinExistence type="predicted"/>